<reference evidence="10 11" key="1">
    <citation type="submission" date="2020-04" db="EMBL/GenBank/DDBJ databases">
        <title>Perkinsus olseni comparative genomics.</title>
        <authorList>
            <person name="Bogema D.R."/>
        </authorList>
    </citation>
    <scope>NUCLEOTIDE SEQUENCE [LARGE SCALE GENOMIC DNA]</scope>
    <source>
        <strain evidence="10">ATCC PRA-205</strain>
    </source>
</reference>
<evidence type="ECO:0000256" key="2">
    <source>
        <dbReference type="ARBA" id="ARBA00009559"/>
    </source>
</evidence>
<dbReference type="Gene3D" id="3.20.20.80">
    <property type="entry name" value="Glycosidases"/>
    <property type="match status" value="1"/>
</dbReference>
<evidence type="ECO:0000256" key="7">
    <source>
        <dbReference type="ARBA" id="ARBA00023034"/>
    </source>
</evidence>
<keyword evidence="3" id="KW-0812">Transmembrane</keyword>
<dbReference type="AlphaFoldDB" id="A0A7J6SRR6"/>
<evidence type="ECO:0000256" key="8">
    <source>
        <dbReference type="ARBA" id="ARBA00023136"/>
    </source>
</evidence>
<evidence type="ECO:0000256" key="1">
    <source>
        <dbReference type="ARBA" id="ARBA00004323"/>
    </source>
</evidence>
<gene>
    <name evidence="10" type="ORF">FOZ62_015810</name>
</gene>
<evidence type="ECO:0000256" key="9">
    <source>
        <dbReference type="SAM" id="MobiDB-lite"/>
    </source>
</evidence>
<evidence type="ECO:0000256" key="5">
    <source>
        <dbReference type="ARBA" id="ARBA00022968"/>
    </source>
</evidence>
<evidence type="ECO:0000256" key="3">
    <source>
        <dbReference type="ARBA" id="ARBA00022692"/>
    </source>
</evidence>
<dbReference type="PANTHER" id="PTHR13572:SF4">
    <property type="entry name" value="RE57134P"/>
    <property type="match status" value="1"/>
</dbReference>
<dbReference type="Proteomes" id="UP000574390">
    <property type="component" value="Unassembled WGS sequence"/>
</dbReference>
<feature type="non-terminal residue" evidence="10">
    <location>
        <position position="106"/>
    </location>
</feature>
<keyword evidence="4" id="KW-0378">Hydrolase</keyword>
<keyword evidence="6" id="KW-1133">Transmembrane helix</keyword>
<protein>
    <submittedName>
        <fullName evidence="10">Uncharacterized protein</fullName>
    </submittedName>
</protein>
<evidence type="ECO:0000256" key="6">
    <source>
        <dbReference type="ARBA" id="ARBA00022989"/>
    </source>
</evidence>
<comment type="subcellular location">
    <subcellularLocation>
        <location evidence="1">Golgi apparatus membrane</location>
        <topology evidence="1">Single-pass type II membrane protein</topology>
    </subcellularLocation>
</comment>
<dbReference type="GO" id="GO:0000139">
    <property type="term" value="C:Golgi membrane"/>
    <property type="evidence" value="ECO:0007669"/>
    <property type="project" value="UniProtKB-SubCell"/>
</dbReference>
<keyword evidence="8" id="KW-0472">Membrane</keyword>
<dbReference type="InterPro" id="IPR026071">
    <property type="entry name" value="Glyco_Hydrolase_99"/>
</dbReference>
<feature type="non-terminal residue" evidence="10">
    <location>
        <position position="1"/>
    </location>
</feature>
<organism evidence="10 11">
    <name type="scientific">Perkinsus olseni</name>
    <name type="common">Perkinsus atlanticus</name>
    <dbReference type="NCBI Taxonomy" id="32597"/>
    <lineage>
        <taxon>Eukaryota</taxon>
        <taxon>Sar</taxon>
        <taxon>Alveolata</taxon>
        <taxon>Perkinsozoa</taxon>
        <taxon>Perkinsea</taxon>
        <taxon>Perkinsida</taxon>
        <taxon>Perkinsidae</taxon>
        <taxon>Perkinsus</taxon>
    </lineage>
</organism>
<feature type="compositionally biased region" description="Low complexity" evidence="9">
    <location>
        <begin position="54"/>
        <end position="65"/>
    </location>
</feature>
<keyword evidence="5" id="KW-0735">Signal-anchor</keyword>
<dbReference type="GO" id="GO:0004559">
    <property type="term" value="F:alpha-mannosidase activity"/>
    <property type="evidence" value="ECO:0007669"/>
    <property type="project" value="TreeGrafter"/>
</dbReference>
<dbReference type="Pfam" id="PF16317">
    <property type="entry name" value="Glyco_hydro_99"/>
    <property type="match status" value="1"/>
</dbReference>
<name>A0A7J6SRR6_PEROL</name>
<feature type="region of interest" description="Disordered" evidence="9">
    <location>
        <begin position="44"/>
        <end position="68"/>
    </location>
</feature>
<dbReference type="EMBL" id="JABANM010012646">
    <property type="protein sequence ID" value="KAF4735638.1"/>
    <property type="molecule type" value="Genomic_DNA"/>
</dbReference>
<comment type="caution">
    <text evidence="10">The sequence shown here is derived from an EMBL/GenBank/DDBJ whole genome shotgun (WGS) entry which is preliminary data.</text>
</comment>
<accession>A0A7J6SRR6</accession>
<dbReference type="PANTHER" id="PTHR13572">
    <property type="entry name" value="ENDO-ALPHA-1,2-MANNOSIDASE"/>
    <property type="match status" value="1"/>
</dbReference>
<evidence type="ECO:0000256" key="4">
    <source>
        <dbReference type="ARBA" id="ARBA00022801"/>
    </source>
</evidence>
<evidence type="ECO:0000313" key="11">
    <source>
        <dbReference type="Proteomes" id="UP000574390"/>
    </source>
</evidence>
<evidence type="ECO:0000313" key="10">
    <source>
        <dbReference type="EMBL" id="KAF4735638.1"/>
    </source>
</evidence>
<sequence length="106" mass="11982">GTLIPGSIQRLDSIYAPGGAINFTSPSNETRPLMTTELHRIEKSATAGQGETLSSSAVTEESGSSYGWRCNVHGFYYMWYRSKERDGAWVHWNHRRLPHWDPQTAK</sequence>
<keyword evidence="7" id="KW-0333">Golgi apparatus</keyword>
<comment type="similarity">
    <text evidence="2">Belongs to the glycosyl hydrolase 99 family.</text>
</comment>
<proteinExistence type="inferred from homology"/>